<dbReference type="InParanoid" id="A0A0Q3N636"/>
<sequence>MAQLGQRCHSLLLLEWAPTHNVASKSVVLWSRTNNLSPFIVCVDATIGSRFQHFLKQIVEMNLDEITSFAHKILAN</sequence>
<keyword evidence="3" id="KW-1185">Reference proteome</keyword>
<protein>
    <submittedName>
        <fullName evidence="1 2">Uncharacterized protein</fullName>
    </submittedName>
</protein>
<reference evidence="2" key="3">
    <citation type="submission" date="2018-08" db="UniProtKB">
        <authorList>
            <consortium name="EnsemblPlants"/>
        </authorList>
    </citation>
    <scope>IDENTIFICATION</scope>
    <source>
        <strain evidence="2">cv. Bd21</strain>
    </source>
</reference>
<evidence type="ECO:0000313" key="3">
    <source>
        <dbReference type="Proteomes" id="UP000008810"/>
    </source>
</evidence>
<dbReference type="EMBL" id="CM000880">
    <property type="protein sequence ID" value="KQK12166.2"/>
    <property type="molecule type" value="Genomic_DNA"/>
</dbReference>
<dbReference type="Proteomes" id="UP000008810">
    <property type="component" value="Chromosome 1"/>
</dbReference>
<reference evidence="1 2" key="1">
    <citation type="journal article" date="2010" name="Nature">
        <title>Genome sequencing and analysis of the model grass Brachypodium distachyon.</title>
        <authorList>
            <consortium name="International Brachypodium Initiative"/>
        </authorList>
    </citation>
    <scope>NUCLEOTIDE SEQUENCE [LARGE SCALE GENOMIC DNA]</scope>
    <source>
        <strain evidence="1 2">Bd21</strain>
    </source>
</reference>
<dbReference type="Gramene" id="KQK12166">
    <property type="protein sequence ID" value="KQK12166"/>
    <property type="gene ID" value="BRADI_1g01958v3"/>
</dbReference>
<proteinExistence type="predicted"/>
<name>A0A0Q3N636_BRADI</name>
<reference evidence="1" key="2">
    <citation type="submission" date="2017-06" db="EMBL/GenBank/DDBJ databases">
        <title>WGS assembly of Brachypodium distachyon.</title>
        <authorList>
            <consortium name="The International Brachypodium Initiative"/>
            <person name="Lucas S."/>
            <person name="Harmon-Smith M."/>
            <person name="Lail K."/>
            <person name="Tice H."/>
            <person name="Grimwood J."/>
            <person name="Bruce D."/>
            <person name="Barry K."/>
            <person name="Shu S."/>
            <person name="Lindquist E."/>
            <person name="Wang M."/>
            <person name="Pitluck S."/>
            <person name="Vogel J.P."/>
            <person name="Garvin D.F."/>
            <person name="Mockler T.C."/>
            <person name="Schmutz J."/>
            <person name="Rokhsar D."/>
            <person name="Bevan M.W."/>
        </authorList>
    </citation>
    <scope>NUCLEOTIDE SEQUENCE</scope>
    <source>
        <strain evidence="1">Bd21</strain>
    </source>
</reference>
<dbReference type="EnsemblPlants" id="KQK12166">
    <property type="protein sequence ID" value="KQK12166"/>
    <property type="gene ID" value="BRADI_1g01958v3"/>
</dbReference>
<accession>A0A0Q3N636</accession>
<evidence type="ECO:0000313" key="1">
    <source>
        <dbReference type="EMBL" id="KQK12166.2"/>
    </source>
</evidence>
<evidence type="ECO:0000313" key="2">
    <source>
        <dbReference type="EnsemblPlants" id="KQK12166"/>
    </source>
</evidence>
<organism evidence="1">
    <name type="scientific">Brachypodium distachyon</name>
    <name type="common">Purple false brome</name>
    <name type="synonym">Trachynia distachya</name>
    <dbReference type="NCBI Taxonomy" id="15368"/>
    <lineage>
        <taxon>Eukaryota</taxon>
        <taxon>Viridiplantae</taxon>
        <taxon>Streptophyta</taxon>
        <taxon>Embryophyta</taxon>
        <taxon>Tracheophyta</taxon>
        <taxon>Spermatophyta</taxon>
        <taxon>Magnoliopsida</taxon>
        <taxon>Liliopsida</taxon>
        <taxon>Poales</taxon>
        <taxon>Poaceae</taxon>
        <taxon>BOP clade</taxon>
        <taxon>Pooideae</taxon>
        <taxon>Stipodae</taxon>
        <taxon>Brachypodieae</taxon>
        <taxon>Brachypodium</taxon>
    </lineage>
</organism>
<dbReference type="AlphaFoldDB" id="A0A0Q3N636"/>
<gene>
    <name evidence="1" type="ORF">BRADI_1g01958v3</name>
</gene>